<reference evidence="1 2" key="1">
    <citation type="submission" date="2020-02" db="EMBL/GenBank/DDBJ databases">
        <authorList>
            <person name="Zheng R.K."/>
            <person name="Sun C.M."/>
        </authorList>
    </citation>
    <scope>NUCLEOTIDE SEQUENCE [LARGE SCALE GENOMIC DNA]</scope>
    <source>
        <strain evidence="2">rifampicinis</strain>
    </source>
</reference>
<dbReference type="AlphaFoldDB" id="A0A7S8E5K4"/>
<dbReference type="RefSeq" id="WP_195168830.1">
    <property type="nucleotide sequence ID" value="NZ_CP062983.1"/>
</dbReference>
<dbReference type="KEGG" id="pmet:G4Y79_13655"/>
<proteinExistence type="predicted"/>
<sequence length="72" mass="8237">MQTNYEFGMTPANWPNFTAMSDHEFVSWVSTLTTEFVYANLSYLTRVVTERFGGNALISTATYESPKIIFIQ</sequence>
<accession>A0A7S8E5K4</accession>
<dbReference type="EMBL" id="CP062983">
    <property type="protein sequence ID" value="QPC80755.1"/>
    <property type="molecule type" value="Genomic_DNA"/>
</dbReference>
<organism evidence="1 2">
    <name type="scientific">Phototrophicus methaneseepsis</name>
    <dbReference type="NCBI Taxonomy" id="2710758"/>
    <lineage>
        <taxon>Bacteria</taxon>
        <taxon>Bacillati</taxon>
        <taxon>Chloroflexota</taxon>
        <taxon>Candidatus Thermofontia</taxon>
        <taxon>Phototrophicales</taxon>
        <taxon>Phototrophicaceae</taxon>
        <taxon>Phototrophicus</taxon>
    </lineage>
</organism>
<name>A0A7S8E5K4_9CHLR</name>
<evidence type="ECO:0000313" key="2">
    <source>
        <dbReference type="Proteomes" id="UP000594468"/>
    </source>
</evidence>
<gene>
    <name evidence="1" type="ORF">G4Y79_13655</name>
</gene>
<evidence type="ECO:0000313" key="1">
    <source>
        <dbReference type="EMBL" id="QPC80755.1"/>
    </source>
</evidence>
<protein>
    <submittedName>
        <fullName evidence="1">Uncharacterized protein</fullName>
    </submittedName>
</protein>
<dbReference type="Proteomes" id="UP000594468">
    <property type="component" value="Chromosome"/>
</dbReference>
<keyword evidence="2" id="KW-1185">Reference proteome</keyword>